<dbReference type="Proteomes" id="UP000655225">
    <property type="component" value="Unassembled WGS sequence"/>
</dbReference>
<sequence>MNLRVRSLCRSPAKRDEGFHRYLKPGALAQLRDSRISARSQRPDLQTQISLYRVTELLSASSSSSNSIQTQIATIDSFPCFAGRICGPRFPQRKKLVAAKSFFFLNSSPSSPVSESPDSLMDVLNTDLLVAH</sequence>
<evidence type="ECO:0000313" key="2">
    <source>
        <dbReference type="Proteomes" id="UP000655225"/>
    </source>
</evidence>
<dbReference type="PANTHER" id="PTHR35495:SF1">
    <property type="entry name" value="OS06G0679600 PROTEIN"/>
    <property type="match status" value="1"/>
</dbReference>
<comment type="caution">
    <text evidence="1">The sequence shown here is derived from an EMBL/GenBank/DDBJ whole genome shotgun (WGS) entry which is preliminary data.</text>
</comment>
<evidence type="ECO:0000313" key="1">
    <source>
        <dbReference type="EMBL" id="KAF8409567.1"/>
    </source>
</evidence>
<reference evidence="1 2" key="1">
    <citation type="submission" date="2020-04" db="EMBL/GenBank/DDBJ databases">
        <title>Plant Genome Project.</title>
        <authorList>
            <person name="Zhang R.-G."/>
        </authorList>
    </citation>
    <scope>NUCLEOTIDE SEQUENCE [LARGE SCALE GENOMIC DNA]</scope>
    <source>
        <strain evidence="1">YNK0</strain>
        <tissue evidence="1">Leaf</tissue>
    </source>
</reference>
<dbReference type="AlphaFoldDB" id="A0A834ZVR8"/>
<dbReference type="OMA" id="FMDAFAP"/>
<dbReference type="OrthoDB" id="1924680at2759"/>
<gene>
    <name evidence="1" type="ORF">HHK36_005645</name>
</gene>
<dbReference type="PANTHER" id="PTHR35495">
    <property type="entry name" value="OS06G0679600 PROTEIN"/>
    <property type="match status" value="1"/>
</dbReference>
<keyword evidence="2" id="KW-1185">Reference proteome</keyword>
<proteinExistence type="predicted"/>
<protein>
    <submittedName>
        <fullName evidence="1">Uncharacterized protein</fullName>
    </submittedName>
</protein>
<dbReference type="EMBL" id="JABCRI010000003">
    <property type="protein sequence ID" value="KAF8409567.1"/>
    <property type="molecule type" value="Genomic_DNA"/>
</dbReference>
<organism evidence="1 2">
    <name type="scientific">Tetracentron sinense</name>
    <name type="common">Spur-leaf</name>
    <dbReference type="NCBI Taxonomy" id="13715"/>
    <lineage>
        <taxon>Eukaryota</taxon>
        <taxon>Viridiplantae</taxon>
        <taxon>Streptophyta</taxon>
        <taxon>Embryophyta</taxon>
        <taxon>Tracheophyta</taxon>
        <taxon>Spermatophyta</taxon>
        <taxon>Magnoliopsida</taxon>
        <taxon>Trochodendrales</taxon>
        <taxon>Trochodendraceae</taxon>
        <taxon>Tetracentron</taxon>
    </lineage>
</organism>
<name>A0A834ZVR8_TETSI</name>
<accession>A0A834ZVR8</accession>